<dbReference type="InterPro" id="IPR047057">
    <property type="entry name" value="MerR_fam"/>
</dbReference>
<dbReference type="InterPro" id="IPR011256">
    <property type="entry name" value="Reg_factor_effector_dom_sf"/>
</dbReference>
<dbReference type="InterPro" id="IPR029442">
    <property type="entry name" value="GyrI-like"/>
</dbReference>
<organism evidence="4 5">
    <name type="scientific">Murimonas intestini</name>
    <dbReference type="NCBI Taxonomy" id="1337051"/>
    <lineage>
        <taxon>Bacteria</taxon>
        <taxon>Bacillati</taxon>
        <taxon>Bacillota</taxon>
        <taxon>Clostridia</taxon>
        <taxon>Lachnospirales</taxon>
        <taxon>Lachnospiraceae</taxon>
        <taxon>Murimonas</taxon>
    </lineage>
</organism>
<feature type="domain" description="HTH merR-type" evidence="3">
    <location>
        <begin position="1"/>
        <end position="71"/>
    </location>
</feature>
<evidence type="ECO:0000259" key="3">
    <source>
        <dbReference type="PROSITE" id="PS50937"/>
    </source>
</evidence>
<protein>
    <submittedName>
        <fullName evidence="4">DNA-binding transcriptional MerR regulator</fullName>
    </submittedName>
</protein>
<dbReference type="SMART" id="SM00871">
    <property type="entry name" value="AraC_E_bind"/>
    <property type="match status" value="1"/>
</dbReference>
<keyword evidence="2" id="KW-0175">Coiled coil</keyword>
<dbReference type="GO" id="GO:0003677">
    <property type="term" value="F:DNA binding"/>
    <property type="evidence" value="ECO:0007669"/>
    <property type="project" value="UniProtKB-KW"/>
</dbReference>
<evidence type="ECO:0000256" key="1">
    <source>
        <dbReference type="ARBA" id="ARBA00023125"/>
    </source>
</evidence>
<dbReference type="RefSeq" id="WP_109748473.1">
    <property type="nucleotide sequence ID" value="NZ_CABJAT010000011.1"/>
</dbReference>
<gene>
    <name evidence="4" type="ORF">C7383_11895</name>
</gene>
<dbReference type="PROSITE" id="PS50937">
    <property type="entry name" value="HTH_MERR_2"/>
    <property type="match status" value="1"/>
</dbReference>
<dbReference type="InterPro" id="IPR000551">
    <property type="entry name" value="MerR-type_HTH_dom"/>
</dbReference>
<dbReference type="PANTHER" id="PTHR30204">
    <property type="entry name" value="REDOX-CYCLING DRUG-SENSING TRANSCRIPTIONAL ACTIVATOR SOXR"/>
    <property type="match status" value="1"/>
</dbReference>
<proteinExistence type="predicted"/>
<name>A0AB73SYN7_9FIRM</name>
<comment type="caution">
    <text evidence="4">The sequence shown here is derived from an EMBL/GenBank/DDBJ whole genome shotgun (WGS) entry which is preliminary data.</text>
</comment>
<dbReference type="Pfam" id="PF06445">
    <property type="entry name" value="GyrI-like"/>
    <property type="match status" value="1"/>
</dbReference>
<accession>A0AB73SYN7</accession>
<evidence type="ECO:0000313" key="5">
    <source>
        <dbReference type="Proteomes" id="UP000245412"/>
    </source>
</evidence>
<dbReference type="InterPro" id="IPR010499">
    <property type="entry name" value="AraC_E-bd"/>
</dbReference>
<dbReference type="CDD" id="cd01107">
    <property type="entry name" value="HTH_BmrR"/>
    <property type="match status" value="1"/>
</dbReference>
<evidence type="ECO:0000313" key="4">
    <source>
        <dbReference type="EMBL" id="PWJ72484.1"/>
    </source>
</evidence>
<dbReference type="SUPFAM" id="SSF46955">
    <property type="entry name" value="Putative DNA-binding domain"/>
    <property type="match status" value="1"/>
</dbReference>
<dbReference type="EMBL" id="QGGY01000018">
    <property type="protein sequence ID" value="PWJ72484.1"/>
    <property type="molecule type" value="Genomic_DNA"/>
</dbReference>
<keyword evidence="1 4" id="KW-0238">DNA-binding</keyword>
<dbReference type="Proteomes" id="UP000245412">
    <property type="component" value="Unassembled WGS sequence"/>
</dbReference>
<dbReference type="Gene3D" id="3.20.80.10">
    <property type="entry name" value="Regulatory factor, effector binding domain"/>
    <property type="match status" value="1"/>
</dbReference>
<keyword evidence="5" id="KW-1185">Reference proteome</keyword>
<evidence type="ECO:0000256" key="2">
    <source>
        <dbReference type="SAM" id="Coils"/>
    </source>
</evidence>
<dbReference type="Gene3D" id="1.10.1660.10">
    <property type="match status" value="1"/>
</dbReference>
<dbReference type="SUPFAM" id="SSF55136">
    <property type="entry name" value="Probable bacterial effector-binding domain"/>
    <property type="match status" value="1"/>
</dbReference>
<dbReference type="AlphaFoldDB" id="A0AB73SYN7"/>
<dbReference type="SMART" id="SM00422">
    <property type="entry name" value="HTH_MERR"/>
    <property type="match status" value="1"/>
</dbReference>
<sequence>MFRIGEFSKLTQVSVRMLRYYDETGLLRPAEIDSWTGYRMYSVEQIPTLNKIIYLRDSGFNVAEIAVALNGENDTLIIEQLDKKYEDIKHNIHTEQEKLKKIELAKNELLNGKNEIHYNISIKSVPGYQVLSLRKVIPDYYSEGGLWNELSEFAKQHRVELLSDTFSIYHDEDYREENVDVELCVVVSKAGKDIEPFKFRRTEPVPIMACTMVYGNFSNIAAAYLTFAKWLQNNSQYKMKGENRQIVHRGPWNEENPQKYLTEIQIPLEKNYENVL</sequence>
<feature type="coiled-coil region" evidence="2">
    <location>
        <begin position="78"/>
        <end position="105"/>
    </location>
</feature>
<dbReference type="InterPro" id="IPR009061">
    <property type="entry name" value="DNA-bd_dom_put_sf"/>
</dbReference>
<dbReference type="Pfam" id="PF13411">
    <property type="entry name" value="MerR_1"/>
    <property type="match status" value="1"/>
</dbReference>
<dbReference type="PANTHER" id="PTHR30204:SF97">
    <property type="entry name" value="MERR FAMILY REGULATORY PROTEIN"/>
    <property type="match status" value="1"/>
</dbReference>
<reference evidence="4 5" key="1">
    <citation type="submission" date="2018-05" db="EMBL/GenBank/DDBJ databases">
        <authorList>
            <person name="Goeker M."/>
            <person name="Huntemann M."/>
            <person name="Clum A."/>
            <person name="Pillay M."/>
            <person name="Palaniappan K."/>
            <person name="Varghese N."/>
            <person name="Mikhailova N."/>
            <person name="Stamatis D."/>
            <person name="Reddy T."/>
            <person name="Daum C."/>
            <person name="Shapiro N."/>
            <person name="Ivanova N."/>
            <person name="Kyrpides N."/>
            <person name="Woyke T."/>
        </authorList>
    </citation>
    <scope>NUCLEOTIDE SEQUENCE [LARGE SCALE GENOMIC DNA]</scope>
    <source>
        <strain evidence="4 5">DSM 26524</strain>
    </source>
</reference>
<dbReference type="PROSITE" id="PS00552">
    <property type="entry name" value="HTH_MERR_1"/>
    <property type="match status" value="1"/>
</dbReference>
<dbReference type="GO" id="GO:0003700">
    <property type="term" value="F:DNA-binding transcription factor activity"/>
    <property type="evidence" value="ECO:0007669"/>
    <property type="project" value="InterPro"/>
</dbReference>